<name>A0A101A8R5_9MYCO</name>
<evidence type="ECO:0000313" key="2">
    <source>
        <dbReference type="EMBL" id="KUI17967.1"/>
    </source>
</evidence>
<evidence type="ECO:0008006" key="4">
    <source>
        <dbReference type="Google" id="ProtNLM"/>
    </source>
</evidence>
<organism evidence="2 3">
    <name type="scientific">Mycobacterium lehmannii</name>
    <dbReference type="NCBI Taxonomy" id="2048550"/>
    <lineage>
        <taxon>Bacteria</taxon>
        <taxon>Bacillati</taxon>
        <taxon>Actinomycetota</taxon>
        <taxon>Actinomycetes</taxon>
        <taxon>Mycobacteriales</taxon>
        <taxon>Mycobacteriaceae</taxon>
        <taxon>Mycobacterium</taxon>
    </lineage>
</organism>
<keyword evidence="3" id="KW-1185">Reference proteome</keyword>
<sequence length="160" mass="16853">MDEDSSRRLTLLVVVSLVVAVAALALAGWTLYKTSPSEPEYDSTQVADAKTKICSAADVVRKGITLNTNMQPEGGPQDVTGAQAVAANARISLYDGGQYLMDRLDPATPVVLAEKVEQFANSLMDIGANATAGVPNDDPAQAKRLSDADAQNKSITELCK</sequence>
<accession>A0A101A8R5</accession>
<evidence type="ECO:0000313" key="3">
    <source>
        <dbReference type="Proteomes" id="UP000053707"/>
    </source>
</evidence>
<gene>
    <name evidence="2" type="ORF">AU192_03770</name>
</gene>
<protein>
    <recommendedName>
        <fullName evidence="4">Alanine and proline rich membrane protein</fullName>
    </recommendedName>
</protein>
<reference evidence="2 3" key="1">
    <citation type="submission" date="2016-01" db="EMBL/GenBank/DDBJ databases">
        <authorList>
            <consortium name="TB Trials Study Group"/>
            <person name="Sutton G."/>
            <person name="Brinkac L."/>
            <person name="Sanka R."/>
            <person name="Adams M."/>
            <person name="Lau E.L."/>
            <person name="Macaden R."/>
            <person name="Grewal H.M.S."/>
        </authorList>
    </citation>
    <scope>NUCLEOTIDE SEQUENCE [LARGE SCALE GENOMIC DNA]</scope>
    <source>
        <strain evidence="2 3">IS-1744</strain>
    </source>
</reference>
<dbReference type="Proteomes" id="UP000053707">
    <property type="component" value="Unassembled WGS sequence"/>
</dbReference>
<feature type="region of interest" description="Disordered" evidence="1">
    <location>
        <begin position="131"/>
        <end position="160"/>
    </location>
</feature>
<comment type="caution">
    <text evidence="2">The sequence shown here is derived from an EMBL/GenBank/DDBJ whole genome shotgun (WGS) entry which is preliminary data.</text>
</comment>
<proteinExistence type="predicted"/>
<evidence type="ECO:0000256" key="1">
    <source>
        <dbReference type="SAM" id="MobiDB-lite"/>
    </source>
</evidence>
<dbReference type="AlphaFoldDB" id="A0A101A8R5"/>
<dbReference type="EMBL" id="LQIR01000012">
    <property type="protein sequence ID" value="KUI17967.1"/>
    <property type="molecule type" value="Genomic_DNA"/>
</dbReference>
<feature type="compositionally biased region" description="Polar residues" evidence="1">
    <location>
        <begin position="149"/>
        <end position="160"/>
    </location>
</feature>